<dbReference type="AlphaFoldDB" id="A0A133NQ62"/>
<comment type="caution">
    <text evidence="3">The sequence shown here is derived from an EMBL/GenBank/DDBJ whole genome shotgun (WGS) entry which is preliminary data.</text>
</comment>
<evidence type="ECO:0000313" key="4">
    <source>
        <dbReference type="Proteomes" id="UP000070558"/>
    </source>
</evidence>
<dbReference type="PATRIC" id="fig|2702.99.peg.523"/>
<dbReference type="Gene3D" id="1.10.1220.10">
    <property type="entry name" value="Met repressor-like"/>
    <property type="match status" value="1"/>
</dbReference>
<dbReference type="NCBIfam" id="TIGR02384">
    <property type="entry name" value="RelB_DinJ"/>
    <property type="match status" value="1"/>
</dbReference>
<evidence type="ECO:0000256" key="2">
    <source>
        <dbReference type="ARBA" id="ARBA00022649"/>
    </source>
</evidence>
<dbReference type="EMBL" id="LRQA01000030">
    <property type="protein sequence ID" value="KXA18416.1"/>
    <property type="molecule type" value="Genomic_DNA"/>
</dbReference>
<evidence type="ECO:0000256" key="1">
    <source>
        <dbReference type="ARBA" id="ARBA00010562"/>
    </source>
</evidence>
<name>A0A133NQ62_GARVA</name>
<gene>
    <name evidence="3" type="ORF">HMPREF3216_00530</name>
</gene>
<comment type="similarity">
    <text evidence="1">Belongs to the RelB/DinJ antitoxin family.</text>
</comment>
<protein>
    <submittedName>
        <fullName evidence="3">Addiction module antitoxin, RelB/DinJ family</fullName>
    </submittedName>
</protein>
<sequence length="126" mass="14076">MTYRSKALIPKIKEHIMAISATATATKTQTKTAAKTASINVRVTKEVKEQAEELFASFGITLSDAINMFLHKSLMVEGLPFDLKQPKYNKETIAAFKEAEDILSGKIPAKRYNSVSEMMDDVFKED</sequence>
<dbReference type="Pfam" id="PF04221">
    <property type="entry name" value="RelB"/>
    <property type="match status" value="1"/>
</dbReference>
<dbReference type="GO" id="GO:0006351">
    <property type="term" value="P:DNA-templated transcription"/>
    <property type="evidence" value="ECO:0007669"/>
    <property type="project" value="TreeGrafter"/>
</dbReference>
<dbReference type="PANTHER" id="PTHR38781">
    <property type="entry name" value="ANTITOXIN DINJ-RELATED"/>
    <property type="match status" value="1"/>
</dbReference>
<dbReference type="InterPro" id="IPR007337">
    <property type="entry name" value="RelB/DinJ"/>
</dbReference>
<proteinExistence type="inferred from homology"/>
<accession>A0A133NQ62</accession>
<dbReference type="Proteomes" id="UP000070558">
    <property type="component" value="Unassembled WGS sequence"/>
</dbReference>
<keyword evidence="2" id="KW-1277">Toxin-antitoxin system</keyword>
<reference evidence="3 4" key="1">
    <citation type="submission" date="2016-01" db="EMBL/GenBank/DDBJ databases">
        <authorList>
            <person name="Oliw E.H."/>
        </authorList>
    </citation>
    <scope>NUCLEOTIDE SEQUENCE [LARGE SCALE GENOMIC DNA]</scope>
    <source>
        <strain evidence="3 4">GED7760B</strain>
    </source>
</reference>
<dbReference type="PANTHER" id="PTHR38781:SF1">
    <property type="entry name" value="ANTITOXIN DINJ-RELATED"/>
    <property type="match status" value="1"/>
</dbReference>
<dbReference type="InterPro" id="IPR013321">
    <property type="entry name" value="Arc_rbn_hlx_hlx"/>
</dbReference>
<evidence type="ECO:0000313" key="3">
    <source>
        <dbReference type="EMBL" id="KXA18416.1"/>
    </source>
</evidence>
<dbReference type="GO" id="GO:0006355">
    <property type="term" value="P:regulation of DNA-templated transcription"/>
    <property type="evidence" value="ECO:0007669"/>
    <property type="project" value="InterPro"/>
</dbReference>
<organism evidence="3 4">
    <name type="scientific">Gardnerella vaginalis</name>
    <dbReference type="NCBI Taxonomy" id="2702"/>
    <lineage>
        <taxon>Bacteria</taxon>
        <taxon>Bacillati</taxon>
        <taxon>Actinomycetota</taxon>
        <taxon>Actinomycetes</taxon>
        <taxon>Bifidobacteriales</taxon>
        <taxon>Bifidobacteriaceae</taxon>
        <taxon>Gardnerella</taxon>
    </lineage>
</organism>